<dbReference type="EMBL" id="JAWNGA010000036">
    <property type="protein sequence ID" value="MDY5133857.1"/>
    <property type="molecule type" value="Genomic_DNA"/>
</dbReference>
<keyword evidence="4" id="KW-1185">Reference proteome</keyword>
<dbReference type="RefSeq" id="WP_320755635.1">
    <property type="nucleotide sequence ID" value="NZ_JAWNGA010000036.1"/>
</dbReference>
<feature type="region of interest" description="Disordered" evidence="1">
    <location>
        <begin position="65"/>
        <end position="84"/>
    </location>
</feature>
<evidence type="ECO:0008006" key="5">
    <source>
        <dbReference type="Google" id="ProtNLM"/>
    </source>
</evidence>
<proteinExistence type="predicted"/>
<gene>
    <name evidence="3" type="ORF">R6G86_09010</name>
</gene>
<keyword evidence="2" id="KW-0472">Membrane</keyword>
<evidence type="ECO:0000313" key="3">
    <source>
        <dbReference type="EMBL" id="MDY5133857.1"/>
    </source>
</evidence>
<protein>
    <recommendedName>
        <fullName evidence="5">Gram-positive cocci surface proteins LPxTG domain-containing protein</fullName>
    </recommendedName>
</protein>
<name>A0ABU5GAX6_9ACTO</name>
<keyword evidence="2" id="KW-1133">Transmembrane helix</keyword>
<accession>A0ABU5GAX6</accession>
<organism evidence="3 4">
    <name type="scientific">Actinotignum urinale</name>
    <dbReference type="NCBI Taxonomy" id="190146"/>
    <lineage>
        <taxon>Bacteria</taxon>
        <taxon>Bacillati</taxon>
        <taxon>Actinomycetota</taxon>
        <taxon>Actinomycetes</taxon>
        <taxon>Actinomycetales</taxon>
        <taxon>Actinomycetaceae</taxon>
        <taxon>Actinotignum</taxon>
    </lineage>
</organism>
<dbReference type="Proteomes" id="UP001275049">
    <property type="component" value="Unassembled WGS sequence"/>
</dbReference>
<evidence type="ECO:0000256" key="2">
    <source>
        <dbReference type="SAM" id="Phobius"/>
    </source>
</evidence>
<sequence length="84" mass="8691">MFEDVKDGNDIVSVHHDIKDTEQTVTVEGKPTPPPLAHTGVTGVVAGIATAGGLLGAGVALKARSRRKTTDDVVEDDTAVVVKD</sequence>
<evidence type="ECO:0000313" key="4">
    <source>
        <dbReference type="Proteomes" id="UP001275049"/>
    </source>
</evidence>
<comment type="caution">
    <text evidence="3">The sequence shown here is derived from an EMBL/GenBank/DDBJ whole genome shotgun (WGS) entry which is preliminary data.</text>
</comment>
<feature type="transmembrane region" description="Helical" evidence="2">
    <location>
        <begin position="40"/>
        <end position="61"/>
    </location>
</feature>
<evidence type="ECO:0000256" key="1">
    <source>
        <dbReference type="SAM" id="MobiDB-lite"/>
    </source>
</evidence>
<keyword evidence="2" id="KW-0812">Transmembrane</keyword>
<reference evidence="3 4" key="1">
    <citation type="submission" date="2023-10" db="EMBL/GenBank/DDBJ databases">
        <title>Whole Genome based description of the genera Actinobaculum and Actinotignum reveals a complex phylogenetic relationship within the species included in the genus Actinotignum.</title>
        <authorList>
            <person name="Jensen C.S."/>
            <person name="Dargis R."/>
            <person name="Kemp M."/>
            <person name="Christensen J.J."/>
        </authorList>
    </citation>
    <scope>NUCLEOTIDE SEQUENCE [LARGE SCALE GENOMIC DNA]</scope>
    <source>
        <strain evidence="3 4">SLA_B974</strain>
    </source>
</reference>